<dbReference type="EMBL" id="CP003236">
    <property type="protein sequence ID" value="AFK54240.1"/>
    <property type="molecule type" value="Genomic_DNA"/>
</dbReference>
<feature type="domain" description="ORC1/DEAH AAA+ ATPase" evidence="1">
    <location>
        <begin position="6"/>
        <end position="63"/>
    </location>
</feature>
<dbReference type="InterPro" id="IPR027417">
    <property type="entry name" value="P-loop_NTPase"/>
</dbReference>
<dbReference type="AlphaFoldDB" id="I3TNA2"/>
<dbReference type="PATRIC" id="fig|1110502.3.peg.2468"/>
<dbReference type="InterPro" id="IPR049945">
    <property type="entry name" value="AAA_22"/>
</dbReference>
<dbReference type="KEGG" id="tmo:TMO_2402"/>
<accession>I3TNA2</accession>
<dbReference type="Proteomes" id="UP000005258">
    <property type="component" value="Chromosome"/>
</dbReference>
<reference evidence="2 3" key="1">
    <citation type="journal article" date="2012" name="J. Am. Chem. Soc.">
        <title>Bacterial biosynthesis and maturation of the didemnin anti-cancer agents.</title>
        <authorList>
            <person name="Xu Y."/>
            <person name="Kersten R.D."/>
            <person name="Nam S.J."/>
            <person name="Lu L."/>
            <person name="Al-Suwailem A.M."/>
            <person name="Zheng H."/>
            <person name="Fenical W."/>
            <person name="Dorrestein P.C."/>
            <person name="Moore B.S."/>
            <person name="Qian P.Y."/>
        </authorList>
    </citation>
    <scope>NUCLEOTIDE SEQUENCE [LARGE SCALE GENOMIC DNA]</scope>
    <source>
        <strain evidence="2 3">KA081020-065</strain>
    </source>
</reference>
<dbReference type="Pfam" id="PF13401">
    <property type="entry name" value="AAA_22"/>
    <property type="match status" value="1"/>
</dbReference>
<evidence type="ECO:0000313" key="2">
    <source>
        <dbReference type="EMBL" id="AFK54240.1"/>
    </source>
</evidence>
<dbReference type="SUPFAM" id="SSF52540">
    <property type="entry name" value="P-loop containing nucleoside triphosphate hydrolases"/>
    <property type="match status" value="1"/>
</dbReference>
<keyword evidence="3" id="KW-1185">Reference proteome</keyword>
<gene>
    <name evidence="2" type="ordered locus">TMO_2402</name>
</gene>
<evidence type="ECO:0000259" key="1">
    <source>
        <dbReference type="Pfam" id="PF13401"/>
    </source>
</evidence>
<dbReference type="GO" id="GO:0016887">
    <property type="term" value="F:ATP hydrolysis activity"/>
    <property type="evidence" value="ECO:0007669"/>
    <property type="project" value="InterPro"/>
</dbReference>
<proteinExistence type="predicted"/>
<dbReference type="HOGENOM" id="CLU_099028_0_0_5"/>
<sequence>MGAPARGTTADLHQSVIEALAAAPTLLIIDEADHAVAKGYDEAIRDIHNKTGVPIVLIGEELLPQAMRRNERLHNRVLAWVAAQPATADDAAVLAKLYVTDTCGVTITRDLTDLIAARAGGRVRRICVGVDAVRDWAEAEGLSVVDAAAWGDRPLWDAAPSKVRRI</sequence>
<dbReference type="STRING" id="1110502.TMO_2402"/>
<evidence type="ECO:0000313" key="3">
    <source>
        <dbReference type="Proteomes" id="UP000005258"/>
    </source>
</evidence>
<organism evidence="2 3">
    <name type="scientific">Tistrella mobilis (strain KA081020-065)</name>
    <dbReference type="NCBI Taxonomy" id="1110502"/>
    <lineage>
        <taxon>Bacteria</taxon>
        <taxon>Pseudomonadati</taxon>
        <taxon>Pseudomonadota</taxon>
        <taxon>Alphaproteobacteria</taxon>
        <taxon>Geminicoccales</taxon>
        <taxon>Geminicoccaceae</taxon>
        <taxon>Tistrella</taxon>
    </lineage>
</organism>
<dbReference type="eggNOG" id="COG2842">
    <property type="taxonomic scope" value="Bacteria"/>
</dbReference>
<name>I3TNA2_TISMK</name>
<protein>
    <submittedName>
        <fullName evidence="2">Phage transposition protein B</fullName>
    </submittedName>
</protein>